<evidence type="ECO:0000256" key="6">
    <source>
        <dbReference type="SAM" id="MobiDB-lite"/>
    </source>
</evidence>
<evidence type="ECO:0000256" key="2">
    <source>
        <dbReference type="ARBA" id="ARBA00022908"/>
    </source>
</evidence>
<evidence type="ECO:0000256" key="1">
    <source>
        <dbReference type="ARBA" id="ARBA00008857"/>
    </source>
</evidence>
<gene>
    <name evidence="9" type="ORF">IPV69_25365</name>
</gene>
<keyword evidence="3 5" id="KW-0238">DNA-binding</keyword>
<dbReference type="RefSeq" id="WP_206292526.1">
    <property type="nucleotide sequence ID" value="NZ_CP063458.1"/>
</dbReference>
<dbReference type="CDD" id="cd00397">
    <property type="entry name" value="DNA_BRE_C"/>
    <property type="match status" value="1"/>
</dbReference>
<dbReference type="Gene3D" id="1.10.443.10">
    <property type="entry name" value="Intergrase catalytic core"/>
    <property type="match status" value="1"/>
</dbReference>
<reference evidence="9 10" key="1">
    <citation type="submission" date="2020-10" db="EMBL/GenBank/DDBJ databases">
        <title>Wide distribution of Phycisphaera-like planctomycetes from WD2101 soil group in peatlands and genome analysis of the first cultivated representative.</title>
        <authorList>
            <person name="Dedysh S.N."/>
            <person name="Beletsky A.V."/>
            <person name="Ivanova A."/>
            <person name="Kulichevskaya I.S."/>
            <person name="Suzina N.E."/>
            <person name="Philippov D.A."/>
            <person name="Rakitin A.L."/>
            <person name="Mardanov A.V."/>
            <person name="Ravin N.V."/>
        </authorList>
    </citation>
    <scope>NUCLEOTIDE SEQUENCE [LARGE SCALE GENOMIC DNA]</scope>
    <source>
        <strain evidence="9 10">M1803</strain>
    </source>
</reference>
<feature type="domain" description="Tyr recombinase" evidence="7">
    <location>
        <begin position="176"/>
        <end position="425"/>
    </location>
</feature>
<dbReference type="PANTHER" id="PTHR30349:SF64">
    <property type="entry name" value="PROPHAGE INTEGRASE INTD-RELATED"/>
    <property type="match status" value="1"/>
</dbReference>
<dbReference type="InterPro" id="IPR013762">
    <property type="entry name" value="Integrase-like_cat_sf"/>
</dbReference>
<dbReference type="Proteomes" id="UP000593765">
    <property type="component" value="Chromosome"/>
</dbReference>
<feature type="compositionally biased region" description="Basic and acidic residues" evidence="6">
    <location>
        <begin position="298"/>
        <end position="316"/>
    </location>
</feature>
<evidence type="ECO:0000259" key="8">
    <source>
        <dbReference type="PROSITE" id="PS51900"/>
    </source>
</evidence>
<keyword evidence="2" id="KW-0229">DNA integration</keyword>
<dbReference type="InterPro" id="IPR050090">
    <property type="entry name" value="Tyrosine_recombinase_XerCD"/>
</dbReference>
<dbReference type="InterPro" id="IPR011010">
    <property type="entry name" value="DNA_brk_join_enz"/>
</dbReference>
<evidence type="ECO:0000256" key="5">
    <source>
        <dbReference type="PROSITE-ProRule" id="PRU01248"/>
    </source>
</evidence>
<accession>A0A7M2WVX9</accession>
<dbReference type="EMBL" id="CP063458">
    <property type="protein sequence ID" value="QOV89484.1"/>
    <property type="molecule type" value="Genomic_DNA"/>
</dbReference>
<dbReference type="InterPro" id="IPR010998">
    <property type="entry name" value="Integrase_recombinase_N"/>
</dbReference>
<dbReference type="GO" id="GO:0003677">
    <property type="term" value="F:DNA binding"/>
    <property type="evidence" value="ECO:0007669"/>
    <property type="project" value="UniProtKB-UniRule"/>
</dbReference>
<feature type="domain" description="Core-binding (CB)" evidence="8">
    <location>
        <begin position="65"/>
        <end position="147"/>
    </location>
</feature>
<comment type="similarity">
    <text evidence="1">Belongs to the 'phage' integrase family.</text>
</comment>
<organism evidence="9 10">
    <name type="scientific">Humisphaera borealis</name>
    <dbReference type="NCBI Taxonomy" id="2807512"/>
    <lineage>
        <taxon>Bacteria</taxon>
        <taxon>Pseudomonadati</taxon>
        <taxon>Planctomycetota</taxon>
        <taxon>Phycisphaerae</taxon>
        <taxon>Tepidisphaerales</taxon>
        <taxon>Tepidisphaeraceae</taxon>
        <taxon>Humisphaera</taxon>
    </lineage>
</organism>
<keyword evidence="10" id="KW-1185">Reference proteome</keyword>
<evidence type="ECO:0000259" key="7">
    <source>
        <dbReference type="PROSITE" id="PS51898"/>
    </source>
</evidence>
<evidence type="ECO:0000256" key="4">
    <source>
        <dbReference type="ARBA" id="ARBA00023172"/>
    </source>
</evidence>
<evidence type="ECO:0000313" key="9">
    <source>
        <dbReference type="EMBL" id="QOV89484.1"/>
    </source>
</evidence>
<dbReference type="PROSITE" id="PS51898">
    <property type="entry name" value="TYR_RECOMBINASE"/>
    <property type="match status" value="1"/>
</dbReference>
<sequence length="428" mass="49041">MPKLKSNEIPSYRRHKQSGQAIVTLSGRDILLGEFGTRTSRDAYDRAVAEWIGNGRRWPEREADLSVAELLTRFWEHAARYYGDSRELDNFRHSLRTLRKLYEDTSASAFGPLALKTVRDALIRENLSRNYVNQCVARIRRVFRWAAENELVPSSVFHGLQAVSGLRKGRTAARESQPVRPVGDHTIDATLQHLSPTLKAMVQLQLRTGMRPGEICMMRTCDLDTTGKVWSYSPPEHKTEHHGHVRTIWIGPKAQEVLRPFLRFDTQAFVFSPLEADAEWRAAKRAARKTGVPPSQLRRAERSAARERARPPGDRYDVNGYRRAIARACDAAFTPPERLCPRIVGRRRESKQAFLRRLTADELAELRRWQRDHRWHPHQLRHSAATYLRKEYGIEVARVVLGHRSAAVTEVYAEMDMAKAKEVMAAVG</sequence>
<dbReference type="KEGG" id="hbs:IPV69_25365"/>
<proteinExistence type="inferred from homology"/>
<dbReference type="InterPro" id="IPR044068">
    <property type="entry name" value="CB"/>
</dbReference>
<dbReference type="AlphaFoldDB" id="A0A7M2WVX9"/>
<dbReference type="Gene3D" id="1.10.150.130">
    <property type="match status" value="1"/>
</dbReference>
<dbReference type="SUPFAM" id="SSF56349">
    <property type="entry name" value="DNA breaking-rejoining enzymes"/>
    <property type="match status" value="2"/>
</dbReference>
<protein>
    <submittedName>
        <fullName evidence="9">Site-specific integrase</fullName>
    </submittedName>
</protein>
<dbReference type="PANTHER" id="PTHR30349">
    <property type="entry name" value="PHAGE INTEGRASE-RELATED"/>
    <property type="match status" value="1"/>
</dbReference>
<dbReference type="PROSITE" id="PS51900">
    <property type="entry name" value="CB"/>
    <property type="match status" value="1"/>
</dbReference>
<feature type="region of interest" description="Disordered" evidence="6">
    <location>
        <begin position="286"/>
        <end position="316"/>
    </location>
</feature>
<dbReference type="InterPro" id="IPR002104">
    <property type="entry name" value="Integrase_catalytic"/>
</dbReference>
<dbReference type="GO" id="GO:0015074">
    <property type="term" value="P:DNA integration"/>
    <property type="evidence" value="ECO:0007669"/>
    <property type="project" value="UniProtKB-KW"/>
</dbReference>
<dbReference type="Pfam" id="PF00589">
    <property type="entry name" value="Phage_integrase"/>
    <property type="match status" value="1"/>
</dbReference>
<evidence type="ECO:0000256" key="3">
    <source>
        <dbReference type="ARBA" id="ARBA00023125"/>
    </source>
</evidence>
<keyword evidence="4" id="KW-0233">DNA recombination</keyword>
<evidence type="ECO:0000313" key="10">
    <source>
        <dbReference type="Proteomes" id="UP000593765"/>
    </source>
</evidence>
<dbReference type="GO" id="GO:0006310">
    <property type="term" value="P:DNA recombination"/>
    <property type="evidence" value="ECO:0007669"/>
    <property type="project" value="UniProtKB-KW"/>
</dbReference>
<name>A0A7M2WVX9_9BACT</name>